<feature type="transmembrane region" description="Helical" evidence="9">
    <location>
        <begin position="176"/>
        <end position="195"/>
    </location>
</feature>
<gene>
    <name evidence="12" type="primary">wze</name>
    <name evidence="12" type="ORF">NCTC11087_00303</name>
</gene>
<comment type="similarity">
    <text evidence="2">Belongs to the CpsC/CapA family.</text>
</comment>
<evidence type="ECO:0000256" key="3">
    <source>
        <dbReference type="ARBA" id="ARBA00022475"/>
    </source>
</evidence>
<dbReference type="EMBL" id="UHFX01000003">
    <property type="protein sequence ID" value="SUO03441.1"/>
    <property type="molecule type" value="Genomic_DNA"/>
</dbReference>
<evidence type="ECO:0000256" key="8">
    <source>
        <dbReference type="ARBA" id="ARBA00023136"/>
    </source>
</evidence>
<dbReference type="PANTHER" id="PTHR32309">
    <property type="entry name" value="TYROSINE-PROTEIN KINASE"/>
    <property type="match status" value="1"/>
</dbReference>
<proteinExistence type="inferred from homology"/>
<evidence type="ECO:0000259" key="10">
    <source>
        <dbReference type="Pfam" id="PF01656"/>
    </source>
</evidence>
<evidence type="ECO:0000313" key="13">
    <source>
        <dbReference type="Proteomes" id="UP000255523"/>
    </source>
</evidence>
<keyword evidence="6" id="KW-0067">ATP-binding</keyword>
<dbReference type="InterPro" id="IPR003856">
    <property type="entry name" value="LPS_length_determ_N"/>
</dbReference>
<evidence type="ECO:0000256" key="5">
    <source>
        <dbReference type="ARBA" id="ARBA00022741"/>
    </source>
</evidence>
<dbReference type="SUPFAM" id="SSF52540">
    <property type="entry name" value="P-loop containing nucleoside triphosphate hydrolases"/>
    <property type="match status" value="1"/>
</dbReference>
<keyword evidence="3" id="KW-1003">Cell membrane</keyword>
<dbReference type="Proteomes" id="UP000255523">
    <property type="component" value="Unassembled WGS sequence"/>
</dbReference>
<evidence type="ECO:0000313" key="12">
    <source>
        <dbReference type="EMBL" id="SUO03441.1"/>
    </source>
</evidence>
<keyword evidence="13" id="KW-1185">Reference proteome</keyword>
<feature type="domain" description="CobQ/CobB/MinD/ParA nucleotide binding" evidence="10">
    <location>
        <begin position="266"/>
        <end position="424"/>
    </location>
</feature>
<keyword evidence="8 9" id="KW-0472">Membrane</keyword>
<evidence type="ECO:0000256" key="4">
    <source>
        <dbReference type="ARBA" id="ARBA00022692"/>
    </source>
</evidence>
<dbReference type="Pfam" id="PF02706">
    <property type="entry name" value="Wzz"/>
    <property type="match status" value="1"/>
</dbReference>
<evidence type="ECO:0000256" key="7">
    <source>
        <dbReference type="ARBA" id="ARBA00022989"/>
    </source>
</evidence>
<dbReference type="InterPro" id="IPR005702">
    <property type="entry name" value="Wzc-like_C"/>
</dbReference>
<name>A0A380LJD2_9FIRM</name>
<dbReference type="GeneID" id="77461297"/>
<dbReference type="EC" id="2.7.10.2" evidence="12"/>
<protein>
    <submittedName>
        <fullName evidence="12">Capsule biosynthesis tyrosine-protein kinase Wze</fullName>
        <ecNumber evidence="12">2.7.10.1</ecNumber>
        <ecNumber evidence="12">2.7.10.2</ecNumber>
    </submittedName>
</protein>
<keyword evidence="4 9" id="KW-0812">Transmembrane</keyword>
<evidence type="ECO:0000256" key="9">
    <source>
        <dbReference type="SAM" id="Phobius"/>
    </source>
</evidence>
<dbReference type="Pfam" id="PF01656">
    <property type="entry name" value="CbiA"/>
    <property type="match status" value="1"/>
</dbReference>
<evidence type="ECO:0000256" key="6">
    <source>
        <dbReference type="ARBA" id="ARBA00022840"/>
    </source>
</evidence>
<keyword evidence="7 9" id="KW-1133">Transmembrane helix</keyword>
<reference evidence="12 13" key="1">
    <citation type="submission" date="2018-06" db="EMBL/GenBank/DDBJ databases">
        <authorList>
            <consortium name="Pathogen Informatics"/>
            <person name="Doyle S."/>
        </authorList>
    </citation>
    <scope>NUCLEOTIDE SEQUENCE [LARGE SCALE GENOMIC DNA]</scope>
    <source>
        <strain evidence="12 13">NCTC11087</strain>
    </source>
</reference>
<dbReference type="PANTHER" id="PTHR32309:SF13">
    <property type="entry name" value="FERRIC ENTEROBACTIN TRANSPORT PROTEIN FEPE"/>
    <property type="match status" value="1"/>
</dbReference>
<organism evidence="12 13">
    <name type="scientific">Faecalicoccus pleomorphus</name>
    <dbReference type="NCBI Taxonomy" id="1323"/>
    <lineage>
        <taxon>Bacteria</taxon>
        <taxon>Bacillati</taxon>
        <taxon>Bacillota</taxon>
        <taxon>Erysipelotrichia</taxon>
        <taxon>Erysipelotrichales</taxon>
        <taxon>Erysipelotrichaceae</taxon>
        <taxon>Faecalicoccus</taxon>
    </lineage>
</organism>
<feature type="transmembrane region" description="Helical" evidence="9">
    <location>
        <begin position="23"/>
        <end position="46"/>
    </location>
</feature>
<keyword evidence="12" id="KW-0418">Kinase</keyword>
<keyword evidence="12" id="KW-0808">Transferase</keyword>
<comment type="subcellular location">
    <subcellularLocation>
        <location evidence="1">Cell membrane</location>
        <topology evidence="1">Multi-pass membrane protein</topology>
    </subcellularLocation>
</comment>
<dbReference type="GO" id="GO:0005886">
    <property type="term" value="C:plasma membrane"/>
    <property type="evidence" value="ECO:0007669"/>
    <property type="project" value="UniProtKB-SubCell"/>
</dbReference>
<dbReference type="Gene3D" id="3.40.50.300">
    <property type="entry name" value="P-loop containing nucleotide triphosphate hydrolases"/>
    <property type="match status" value="1"/>
</dbReference>
<dbReference type="GO" id="GO:0004714">
    <property type="term" value="F:transmembrane receptor protein tyrosine kinase activity"/>
    <property type="evidence" value="ECO:0007669"/>
    <property type="project" value="UniProtKB-EC"/>
</dbReference>
<dbReference type="GO" id="GO:0004715">
    <property type="term" value="F:non-membrane spanning protein tyrosine kinase activity"/>
    <property type="evidence" value="ECO:0007669"/>
    <property type="project" value="UniProtKB-EC"/>
</dbReference>
<sequence>MNRSEIDLQNVNVYGIGKELEKYWKWILVFTISVWLFLTGFGQLLYTPEYTVSTTLVVTDKESGNTYASLSMASSMAEVMSEIFQSDVMRSLVESDTQQVMDGSVVCSQIQETNLIVLDIISQDPSSAYTFMNSALSHYSEVSAHIFANASLQVLQEPSIPTAPSNKPLLSEHKNILTLAAGAGMCVLIALVYILRYTVKTSTTAKNVLDGKILGVIPFEKLNKKQGKRALLLNLPIVSMAYSEAYRKLVSRIDHLARQKEKKVLLVTSVSENEGKSTCAANMALGLQEKGKKVLLVDCDFIKPAQYKIFEEKNRNPCSIQYNKNTHIWELFLQKPWDKNPSRALKMIKTVVEEYQSKFDYILIDSSPIKASSDAEALMDIADLTLLVVRQDWTDIRVINDTVDLIWQSNSEFLGFVLNSFYENALQSGAYGYSHYANSERG</sequence>
<keyword evidence="5" id="KW-0547">Nucleotide-binding</keyword>
<dbReference type="RefSeq" id="WP_022789710.1">
    <property type="nucleotide sequence ID" value="NZ_UHFX01000003.1"/>
</dbReference>
<accession>A0A380LJD2</accession>
<dbReference type="InterPro" id="IPR050445">
    <property type="entry name" value="Bact_polysacc_biosynth/exp"/>
</dbReference>
<dbReference type="InterPro" id="IPR002586">
    <property type="entry name" value="CobQ/CobB/MinD/ParA_Nub-bd_dom"/>
</dbReference>
<feature type="domain" description="Polysaccharide chain length determinant N-terminal" evidence="11">
    <location>
        <begin position="11"/>
        <end position="91"/>
    </location>
</feature>
<dbReference type="OrthoDB" id="9815116at2"/>
<evidence type="ECO:0000256" key="1">
    <source>
        <dbReference type="ARBA" id="ARBA00004651"/>
    </source>
</evidence>
<dbReference type="EC" id="2.7.10.1" evidence="12"/>
<evidence type="ECO:0000259" key="11">
    <source>
        <dbReference type="Pfam" id="PF02706"/>
    </source>
</evidence>
<dbReference type="CDD" id="cd05387">
    <property type="entry name" value="BY-kinase"/>
    <property type="match status" value="1"/>
</dbReference>
<evidence type="ECO:0000256" key="2">
    <source>
        <dbReference type="ARBA" id="ARBA00006683"/>
    </source>
</evidence>
<dbReference type="AlphaFoldDB" id="A0A380LJD2"/>
<dbReference type="InterPro" id="IPR027417">
    <property type="entry name" value="P-loop_NTPase"/>
</dbReference>